<dbReference type="PANTHER" id="PTHR33490:SF6">
    <property type="entry name" value="SLL1049 PROTEIN"/>
    <property type="match status" value="1"/>
</dbReference>
<dbReference type="AlphaFoldDB" id="A0A2K4ZA62"/>
<feature type="domain" description="Transglutaminase-like" evidence="2">
    <location>
        <begin position="224"/>
        <end position="283"/>
    </location>
</feature>
<feature type="chain" id="PRO_5038566658" evidence="1">
    <location>
        <begin position="24"/>
        <end position="317"/>
    </location>
</feature>
<evidence type="ECO:0000256" key="1">
    <source>
        <dbReference type="SAM" id="SignalP"/>
    </source>
</evidence>
<dbReference type="SUPFAM" id="SSF54001">
    <property type="entry name" value="Cysteine proteinases"/>
    <property type="match status" value="1"/>
</dbReference>
<dbReference type="EMBL" id="OFSM01000001">
    <property type="protein sequence ID" value="SOY27356.1"/>
    <property type="molecule type" value="Genomic_DNA"/>
</dbReference>
<dbReference type="Proteomes" id="UP000236311">
    <property type="component" value="Unassembled WGS sequence"/>
</dbReference>
<dbReference type="InterPro" id="IPR038765">
    <property type="entry name" value="Papain-like_cys_pep_sf"/>
</dbReference>
<dbReference type="Pfam" id="PF01841">
    <property type="entry name" value="Transglut_core"/>
    <property type="match status" value="1"/>
</dbReference>
<dbReference type="InterPro" id="IPR002931">
    <property type="entry name" value="Transglutaminase-like"/>
</dbReference>
<gene>
    <name evidence="3" type="ORF">AMURIS_00060</name>
</gene>
<sequence length="317" mass="34730">MRHNRIKCLALALLLCLSGCGGGGGETEGQSTVHAASGSEKTESTKTHYQIPEFADSAFHADKAVGDDKAQIDLSAVASGYVAVSAKADSRLKFQVIKGEDTYTYNVANDGTPSIFPVQCGDGVYTFRVMVNTTETNYAVMYTTDQEVKLTDEFQPFLRPSDYVSYSKDSECVKKAGELAEEAEDAVAFVAAVFEYICDSVTYDREKASTVQNNKSYLPDPDETLRTGKGICFDYAALAASMLRSQGIPTKMVFGNVSPDNLYHAWNMFYTEETGWVTVDYEVKSGDWNRLDLTFSANGADGTFIGDGTNYADVYYY</sequence>
<dbReference type="SMART" id="SM00460">
    <property type="entry name" value="TGc"/>
    <property type="match status" value="1"/>
</dbReference>
<dbReference type="PANTHER" id="PTHR33490">
    <property type="entry name" value="BLR5614 PROTEIN-RELATED"/>
    <property type="match status" value="1"/>
</dbReference>
<keyword evidence="4" id="KW-1185">Reference proteome</keyword>
<evidence type="ECO:0000313" key="3">
    <source>
        <dbReference type="EMBL" id="SOY27356.1"/>
    </source>
</evidence>
<name>A0A2K4ZA62_9FIRM</name>
<feature type="signal peptide" evidence="1">
    <location>
        <begin position="1"/>
        <end position="23"/>
    </location>
</feature>
<proteinExistence type="predicted"/>
<protein>
    <submittedName>
        <fullName evidence="3">Transglutaminase-like superfamily protein</fullName>
    </submittedName>
</protein>
<evidence type="ECO:0000259" key="2">
    <source>
        <dbReference type="SMART" id="SM00460"/>
    </source>
</evidence>
<dbReference type="Gene3D" id="3.10.620.30">
    <property type="match status" value="1"/>
</dbReference>
<keyword evidence="1" id="KW-0732">Signal</keyword>
<evidence type="ECO:0000313" key="4">
    <source>
        <dbReference type="Proteomes" id="UP000236311"/>
    </source>
</evidence>
<dbReference type="RefSeq" id="WP_172454900.1">
    <property type="nucleotide sequence ID" value="NZ_JANJZD010000008.1"/>
</dbReference>
<organism evidence="3 4">
    <name type="scientific">Acetatifactor muris</name>
    <dbReference type="NCBI Taxonomy" id="879566"/>
    <lineage>
        <taxon>Bacteria</taxon>
        <taxon>Bacillati</taxon>
        <taxon>Bacillota</taxon>
        <taxon>Clostridia</taxon>
        <taxon>Lachnospirales</taxon>
        <taxon>Lachnospiraceae</taxon>
        <taxon>Acetatifactor</taxon>
    </lineage>
</organism>
<reference evidence="3 4" key="1">
    <citation type="submission" date="2018-01" db="EMBL/GenBank/DDBJ databases">
        <authorList>
            <person name="Gaut B.S."/>
            <person name="Morton B.R."/>
            <person name="Clegg M.T."/>
            <person name="Duvall M.R."/>
        </authorList>
    </citation>
    <scope>NUCLEOTIDE SEQUENCE [LARGE SCALE GENOMIC DNA]</scope>
    <source>
        <strain evidence="3">GP69</strain>
    </source>
</reference>
<accession>A0A2K4ZA62</accession>